<evidence type="ECO:0000313" key="3">
    <source>
        <dbReference type="Proteomes" id="UP000654075"/>
    </source>
</evidence>
<gene>
    <name evidence="2" type="ORF">PGLA1383_LOCUS38062</name>
</gene>
<evidence type="ECO:0000313" key="2">
    <source>
        <dbReference type="EMBL" id="CAE8620505.1"/>
    </source>
</evidence>
<sequence>MECAFRRQAWCRVWRRSDLDEPCDHRVGRWILDSKIHECDSDAPRVISDYGIAEVPGTDGPIEEVCAPHLEYACPIDNATAFKKLGSPFIEYYSECTMPEDSSVKDRSDALSETTKAWLENKLPKKLEFASESPATPSMVGGALVGVVLLAFAFSGIVFSQRVDRETEVDVYHAYEGQGGCSTAEGVA</sequence>
<dbReference type="EMBL" id="CAJNNV010027481">
    <property type="protein sequence ID" value="CAE8620505.1"/>
    <property type="molecule type" value="Genomic_DNA"/>
</dbReference>
<organism evidence="2 3">
    <name type="scientific">Polarella glacialis</name>
    <name type="common">Dinoflagellate</name>
    <dbReference type="NCBI Taxonomy" id="89957"/>
    <lineage>
        <taxon>Eukaryota</taxon>
        <taxon>Sar</taxon>
        <taxon>Alveolata</taxon>
        <taxon>Dinophyceae</taxon>
        <taxon>Suessiales</taxon>
        <taxon>Suessiaceae</taxon>
        <taxon>Polarella</taxon>
    </lineage>
</organism>
<protein>
    <submittedName>
        <fullName evidence="2">Uncharacterized protein</fullName>
    </submittedName>
</protein>
<reference evidence="2" key="1">
    <citation type="submission" date="2021-02" db="EMBL/GenBank/DDBJ databases">
        <authorList>
            <person name="Dougan E. K."/>
            <person name="Rhodes N."/>
            <person name="Thang M."/>
            <person name="Chan C."/>
        </authorList>
    </citation>
    <scope>NUCLEOTIDE SEQUENCE</scope>
</reference>
<comment type="caution">
    <text evidence="2">The sequence shown here is derived from an EMBL/GenBank/DDBJ whole genome shotgun (WGS) entry which is preliminary data.</text>
</comment>
<dbReference type="Proteomes" id="UP000654075">
    <property type="component" value="Unassembled WGS sequence"/>
</dbReference>
<keyword evidence="1" id="KW-0812">Transmembrane</keyword>
<keyword evidence="1" id="KW-0472">Membrane</keyword>
<evidence type="ECO:0000256" key="1">
    <source>
        <dbReference type="SAM" id="Phobius"/>
    </source>
</evidence>
<accession>A0A813G8F6</accession>
<proteinExistence type="predicted"/>
<keyword evidence="1" id="KW-1133">Transmembrane helix</keyword>
<dbReference type="AlphaFoldDB" id="A0A813G8F6"/>
<feature type="transmembrane region" description="Helical" evidence="1">
    <location>
        <begin position="139"/>
        <end position="159"/>
    </location>
</feature>
<name>A0A813G8F6_POLGL</name>
<keyword evidence="3" id="KW-1185">Reference proteome</keyword>